<keyword evidence="1" id="KW-0677">Repeat</keyword>
<evidence type="ECO:0000313" key="7">
    <source>
        <dbReference type="Proteomes" id="UP001597510"/>
    </source>
</evidence>
<comment type="caution">
    <text evidence="6">The sequence shown here is derived from an EMBL/GenBank/DDBJ whole genome shotgun (WGS) entry which is preliminary data.</text>
</comment>
<feature type="chain" id="PRO_5046755040" evidence="5">
    <location>
        <begin position="23"/>
        <end position="969"/>
    </location>
</feature>
<accession>A0ABW5J5Y8</accession>
<dbReference type="Pfam" id="PF07719">
    <property type="entry name" value="TPR_2"/>
    <property type="match status" value="1"/>
</dbReference>
<gene>
    <name evidence="6" type="ORF">ACFSR2_05025</name>
</gene>
<feature type="repeat" description="TPR" evidence="3">
    <location>
        <begin position="405"/>
        <end position="438"/>
    </location>
</feature>
<dbReference type="Pfam" id="PF13414">
    <property type="entry name" value="TPR_11"/>
    <property type="match status" value="1"/>
</dbReference>
<feature type="repeat" description="TPR" evidence="3">
    <location>
        <begin position="618"/>
        <end position="651"/>
    </location>
</feature>
<proteinExistence type="predicted"/>
<dbReference type="PANTHER" id="PTHR44858">
    <property type="entry name" value="TETRATRICOPEPTIDE REPEAT PROTEIN 6"/>
    <property type="match status" value="1"/>
</dbReference>
<sequence length="969" mass="113072">MIRVYKFIILLSFTFVTNQAFAQNISPKDTAEIKLVVKRKIENSLADLMNYISSGFDGDAQVQENIKKSFTTSNTQVFYDKNSIIEDDINPNHVSAKDVQDSDVEKYLNNLDLLYNKNEETTIFFNDVRTSNVKRAGDNTYIKAYYSSHFKGSHKSINIQYKPTQRVAELRLEKNGKRWTANIVRLAFVTPDDSIGSTRNDLVIMPDSSTMLTDSAAAAVALKLENERILKEQEEQKKYKDEFDKVLADADEAFNAKEYELALSQYQKAKEKNKEEYGKFFQIQVKISRTKKAIQQEEERKKQEEEKQKQEDERKHQEQLIADYRKNITEAKLAERRRFYDKAIRLYQAAFLIKPDSSFKYETNIKHLTEKLRIQTELDEIFVAGNYKDLKDKYDKILKTNKEDSDYYLGRGRCYVKLGEYTRALKDFDQAILLDYSNCNALINRAELHIQQNNIPKAVADYSSFLSIEKDSASVYVKRARLRITTNNTKSAFEDFDKAIELAPKNPNYYFERAMLNYNNKEHNKALKDFTSAVTLNNSFTMAFYQRGLLYNDLKKYKEAGDDFMRAKALNLDPVLVNNFQNIALAQLNDGEQDFINNRLDSALPKFINATLIQQDYWLAWYKRGECYAAQKNYDTAIENYTKAISFRQNYDDAFYKRGLAKYSLGKYKESIVDFQQTNDLNPSYYQAMFAQGTANLQLQDYKNAIVWFQKIKIAERNIEKQYPKIFFANTHGNLGICMYYTKYFVEALPELNAAIKLNEEYAEAYYYRGLVNHELAHYKDAIEDIGRSIELKPQKYEKHFARGLAYYNIEKFAEANNEFTEAIRLDVDKKEIFLMHQLRGKGYYNMGKFKEAVDDFSLVNKLDSSKCDSRFYLLLGIAQLKQNKTNEAAYFMNKSLMLDPSNSEASYALACNYLATKDIANALKTFETAFQTKKITNQFVRKDDLLSFVNKDFRDNKEFKDLIKKYLK</sequence>
<feature type="repeat" description="TPR" evidence="3">
    <location>
        <begin position="541"/>
        <end position="574"/>
    </location>
</feature>
<reference evidence="7" key="1">
    <citation type="journal article" date="2019" name="Int. J. Syst. Evol. Microbiol.">
        <title>The Global Catalogue of Microorganisms (GCM) 10K type strain sequencing project: providing services to taxonomists for standard genome sequencing and annotation.</title>
        <authorList>
            <consortium name="The Broad Institute Genomics Platform"/>
            <consortium name="The Broad Institute Genome Sequencing Center for Infectious Disease"/>
            <person name="Wu L."/>
            <person name="Ma J."/>
        </authorList>
    </citation>
    <scope>NUCLEOTIDE SEQUENCE [LARGE SCALE GENOMIC DNA]</scope>
    <source>
        <strain evidence="7">KCTC 52344</strain>
    </source>
</reference>
<feature type="signal peptide" evidence="5">
    <location>
        <begin position="1"/>
        <end position="22"/>
    </location>
</feature>
<dbReference type="SUPFAM" id="SSF48452">
    <property type="entry name" value="TPR-like"/>
    <property type="match status" value="2"/>
</dbReference>
<dbReference type="Proteomes" id="UP001597510">
    <property type="component" value="Unassembled WGS sequence"/>
</dbReference>
<dbReference type="PANTHER" id="PTHR44858:SF1">
    <property type="entry name" value="UDP-N-ACETYLGLUCOSAMINE--PEPTIDE N-ACETYLGLUCOSAMINYLTRANSFERASE SPINDLY-RELATED"/>
    <property type="match status" value="1"/>
</dbReference>
<dbReference type="InterPro" id="IPR019734">
    <property type="entry name" value="TPR_rpt"/>
</dbReference>
<organism evidence="6 7">
    <name type="scientific">Emticicia soli</name>
    <dbReference type="NCBI Taxonomy" id="2027878"/>
    <lineage>
        <taxon>Bacteria</taxon>
        <taxon>Pseudomonadati</taxon>
        <taxon>Bacteroidota</taxon>
        <taxon>Cytophagia</taxon>
        <taxon>Cytophagales</taxon>
        <taxon>Leadbetterellaceae</taxon>
        <taxon>Emticicia</taxon>
    </lineage>
</organism>
<dbReference type="Pfam" id="PF13432">
    <property type="entry name" value="TPR_16"/>
    <property type="match status" value="1"/>
</dbReference>
<feature type="region of interest" description="Disordered" evidence="4">
    <location>
        <begin position="296"/>
        <end position="317"/>
    </location>
</feature>
<name>A0ABW5J5Y8_9BACT</name>
<dbReference type="Pfam" id="PF13181">
    <property type="entry name" value="TPR_8"/>
    <property type="match status" value="2"/>
</dbReference>
<feature type="repeat" description="TPR" evidence="3">
    <location>
        <begin position="870"/>
        <end position="903"/>
    </location>
</feature>
<feature type="repeat" description="TPR" evidence="3">
    <location>
        <begin position="473"/>
        <end position="506"/>
    </location>
</feature>
<keyword evidence="5" id="KW-0732">Signal</keyword>
<dbReference type="Gene3D" id="1.25.40.10">
    <property type="entry name" value="Tetratricopeptide repeat domain"/>
    <property type="match status" value="6"/>
</dbReference>
<dbReference type="EMBL" id="JBHULC010000004">
    <property type="protein sequence ID" value="MFD2520236.1"/>
    <property type="molecule type" value="Genomic_DNA"/>
</dbReference>
<keyword evidence="2 3" id="KW-0802">TPR repeat</keyword>
<evidence type="ECO:0000256" key="5">
    <source>
        <dbReference type="SAM" id="SignalP"/>
    </source>
</evidence>
<dbReference type="InterPro" id="IPR013105">
    <property type="entry name" value="TPR_2"/>
</dbReference>
<feature type="repeat" description="TPR" evidence="3">
    <location>
        <begin position="652"/>
        <end position="685"/>
    </location>
</feature>
<evidence type="ECO:0000256" key="1">
    <source>
        <dbReference type="ARBA" id="ARBA00022737"/>
    </source>
</evidence>
<dbReference type="InterPro" id="IPR011990">
    <property type="entry name" value="TPR-like_helical_dom_sf"/>
</dbReference>
<evidence type="ECO:0000313" key="6">
    <source>
        <dbReference type="EMBL" id="MFD2520236.1"/>
    </source>
</evidence>
<keyword evidence="7" id="KW-1185">Reference proteome</keyword>
<dbReference type="InterPro" id="IPR050498">
    <property type="entry name" value="Ycf3"/>
</dbReference>
<evidence type="ECO:0000256" key="2">
    <source>
        <dbReference type="ARBA" id="ARBA00022803"/>
    </source>
</evidence>
<protein>
    <submittedName>
        <fullName evidence="6">Tetratricopeptide repeat protein</fullName>
    </submittedName>
</protein>
<dbReference type="SMART" id="SM00028">
    <property type="entry name" value="TPR"/>
    <property type="match status" value="15"/>
</dbReference>
<dbReference type="PROSITE" id="PS50005">
    <property type="entry name" value="TPR"/>
    <property type="match status" value="8"/>
</dbReference>
<feature type="repeat" description="TPR" evidence="3">
    <location>
        <begin position="763"/>
        <end position="796"/>
    </location>
</feature>
<feature type="repeat" description="TPR" evidence="3">
    <location>
        <begin position="797"/>
        <end position="830"/>
    </location>
</feature>
<evidence type="ECO:0000256" key="4">
    <source>
        <dbReference type="SAM" id="MobiDB-lite"/>
    </source>
</evidence>
<evidence type="ECO:0000256" key="3">
    <source>
        <dbReference type="PROSITE-ProRule" id="PRU00339"/>
    </source>
</evidence>
<dbReference type="RefSeq" id="WP_340235648.1">
    <property type="nucleotide sequence ID" value="NZ_JBBEWC010000004.1"/>
</dbReference>